<feature type="transmembrane region" description="Helical" evidence="6">
    <location>
        <begin position="164"/>
        <end position="184"/>
    </location>
</feature>
<accession>A0ABP4E431</accession>
<proteinExistence type="predicted"/>
<dbReference type="PANTHER" id="PTHR23513">
    <property type="entry name" value="INTEGRAL MEMBRANE EFFLUX PROTEIN-RELATED"/>
    <property type="match status" value="1"/>
</dbReference>
<evidence type="ECO:0000313" key="8">
    <source>
        <dbReference type="Proteomes" id="UP001499987"/>
    </source>
</evidence>
<dbReference type="InterPro" id="IPR036259">
    <property type="entry name" value="MFS_trans_sf"/>
</dbReference>
<dbReference type="Pfam" id="PF07690">
    <property type="entry name" value="MFS_1"/>
    <property type="match status" value="1"/>
</dbReference>
<dbReference type="Gene3D" id="1.20.1250.20">
    <property type="entry name" value="MFS general substrate transporter like domains"/>
    <property type="match status" value="1"/>
</dbReference>
<dbReference type="InterPro" id="IPR011701">
    <property type="entry name" value="MFS"/>
</dbReference>
<dbReference type="Proteomes" id="UP001499987">
    <property type="component" value="Unassembled WGS sequence"/>
</dbReference>
<keyword evidence="3 6" id="KW-0812">Transmembrane</keyword>
<dbReference type="EMBL" id="BAAALD010000034">
    <property type="protein sequence ID" value="GAA1090396.1"/>
    <property type="molecule type" value="Genomic_DNA"/>
</dbReference>
<evidence type="ECO:0000256" key="1">
    <source>
        <dbReference type="ARBA" id="ARBA00004651"/>
    </source>
</evidence>
<evidence type="ECO:0000256" key="3">
    <source>
        <dbReference type="ARBA" id="ARBA00022692"/>
    </source>
</evidence>
<reference evidence="8" key="1">
    <citation type="journal article" date="2019" name="Int. J. Syst. Evol. Microbiol.">
        <title>The Global Catalogue of Microorganisms (GCM) 10K type strain sequencing project: providing services to taxonomists for standard genome sequencing and annotation.</title>
        <authorList>
            <consortium name="The Broad Institute Genomics Platform"/>
            <consortium name="The Broad Institute Genome Sequencing Center for Infectious Disease"/>
            <person name="Wu L."/>
            <person name="Ma J."/>
        </authorList>
    </citation>
    <scope>NUCLEOTIDE SEQUENCE [LARGE SCALE GENOMIC DNA]</scope>
    <source>
        <strain evidence="8">JCM 13002</strain>
    </source>
</reference>
<keyword evidence="2" id="KW-1003">Cell membrane</keyword>
<evidence type="ECO:0000256" key="2">
    <source>
        <dbReference type="ARBA" id="ARBA00022475"/>
    </source>
</evidence>
<comment type="subcellular location">
    <subcellularLocation>
        <location evidence="1">Cell membrane</location>
        <topology evidence="1">Multi-pass membrane protein</topology>
    </subcellularLocation>
</comment>
<evidence type="ECO:0008006" key="9">
    <source>
        <dbReference type="Google" id="ProtNLM"/>
    </source>
</evidence>
<evidence type="ECO:0000256" key="4">
    <source>
        <dbReference type="ARBA" id="ARBA00022989"/>
    </source>
</evidence>
<keyword evidence="8" id="KW-1185">Reference proteome</keyword>
<comment type="caution">
    <text evidence="7">The sequence shown here is derived from an EMBL/GenBank/DDBJ whole genome shotgun (WGS) entry which is preliminary data.</text>
</comment>
<dbReference type="PANTHER" id="PTHR23513:SF11">
    <property type="entry name" value="STAPHYLOFERRIN A TRANSPORTER"/>
    <property type="match status" value="1"/>
</dbReference>
<protein>
    <recommendedName>
        <fullName evidence="9">MFS transporter</fullName>
    </recommendedName>
</protein>
<evidence type="ECO:0000313" key="7">
    <source>
        <dbReference type="EMBL" id="GAA1090396.1"/>
    </source>
</evidence>
<sequence>MITGGAGLVRADRRLRLLVAFGTVSGFYACKEGLATPYAHALGQGPTGVGLLLAASPAGAVVGMFVLTRWVSPDRGLRLLGPLSVASCAVLTFTVLSSNTAVTCALWAASGVFSAFQVPANAEYSRSVPDSERGKAFGLASAAVRMAQGVGISLAGLAADHAPASVVITVFGAVGAAVSAVLALRWSRMPGRPTEAAVVEPVTTPIRPFPRPRASSKDLE</sequence>
<feature type="transmembrane region" description="Helical" evidence="6">
    <location>
        <begin position="48"/>
        <end position="67"/>
    </location>
</feature>
<keyword evidence="4 6" id="KW-1133">Transmembrane helix</keyword>
<evidence type="ECO:0000256" key="6">
    <source>
        <dbReference type="SAM" id="Phobius"/>
    </source>
</evidence>
<organism evidence="7 8">
    <name type="scientific">Kitasatospora arboriphila</name>
    <dbReference type="NCBI Taxonomy" id="258052"/>
    <lineage>
        <taxon>Bacteria</taxon>
        <taxon>Bacillati</taxon>
        <taxon>Actinomycetota</taxon>
        <taxon>Actinomycetes</taxon>
        <taxon>Kitasatosporales</taxon>
        <taxon>Streptomycetaceae</taxon>
        <taxon>Kitasatospora</taxon>
    </lineage>
</organism>
<name>A0ABP4E431_9ACTN</name>
<feature type="transmembrane region" description="Helical" evidence="6">
    <location>
        <begin position="79"/>
        <end position="99"/>
    </location>
</feature>
<gene>
    <name evidence="7" type="ORF">GCM10009663_37640</name>
</gene>
<keyword evidence="5 6" id="KW-0472">Membrane</keyword>
<evidence type="ECO:0000256" key="5">
    <source>
        <dbReference type="ARBA" id="ARBA00023136"/>
    </source>
</evidence>
<dbReference type="SUPFAM" id="SSF103473">
    <property type="entry name" value="MFS general substrate transporter"/>
    <property type="match status" value="1"/>
</dbReference>